<comment type="caution">
    <text evidence="2">The sequence shown here is derived from an EMBL/GenBank/DDBJ whole genome shotgun (WGS) entry which is preliminary data.</text>
</comment>
<keyword evidence="3" id="KW-1185">Reference proteome</keyword>
<evidence type="ECO:0000313" key="2">
    <source>
        <dbReference type="EMBL" id="MPC21694.1"/>
    </source>
</evidence>
<accession>A0A5B7DL01</accession>
<sequence>MDQVLLAADLDSAQSQRNNEREQFQRRAAAACVFRLDNNLVGRAATLPPRPPPTPRRLPSTSIPFTTKK</sequence>
<dbReference type="EMBL" id="VSRR010001004">
    <property type="protein sequence ID" value="MPC21694.1"/>
    <property type="molecule type" value="Genomic_DNA"/>
</dbReference>
<evidence type="ECO:0000313" key="3">
    <source>
        <dbReference type="Proteomes" id="UP000324222"/>
    </source>
</evidence>
<name>A0A5B7DL01_PORTR</name>
<organism evidence="2 3">
    <name type="scientific">Portunus trituberculatus</name>
    <name type="common">Swimming crab</name>
    <name type="synonym">Neptunus trituberculatus</name>
    <dbReference type="NCBI Taxonomy" id="210409"/>
    <lineage>
        <taxon>Eukaryota</taxon>
        <taxon>Metazoa</taxon>
        <taxon>Ecdysozoa</taxon>
        <taxon>Arthropoda</taxon>
        <taxon>Crustacea</taxon>
        <taxon>Multicrustacea</taxon>
        <taxon>Malacostraca</taxon>
        <taxon>Eumalacostraca</taxon>
        <taxon>Eucarida</taxon>
        <taxon>Decapoda</taxon>
        <taxon>Pleocyemata</taxon>
        <taxon>Brachyura</taxon>
        <taxon>Eubrachyura</taxon>
        <taxon>Portunoidea</taxon>
        <taxon>Portunidae</taxon>
        <taxon>Portuninae</taxon>
        <taxon>Portunus</taxon>
    </lineage>
</organism>
<reference evidence="2 3" key="1">
    <citation type="submission" date="2019-05" db="EMBL/GenBank/DDBJ databases">
        <title>Another draft genome of Portunus trituberculatus and its Hox gene families provides insights of decapod evolution.</title>
        <authorList>
            <person name="Jeong J.-H."/>
            <person name="Song I."/>
            <person name="Kim S."/>
            <person name="Choi T."/>
            <person name="Kim D."/>
            <person name="Ryu S."/>
            <person name="Kim W."/>
        </authorList>
    </citation>
    <scope>NUCLEOTIDE SEQUENCE [LARGE SCALE GENOMIC DNA]</scope>
    <source>
        <tissue evidence="2">Muscle</tissue>
    </source>
</reference>
<evidence type="ECO:0000256" key="1">
    <source>
        <dbReference type="SAM" id="MobiDB-lite"/>
    </source>
</evidence>
<dbReference type="AlphaFoldDB" id="A0A5B7DL01"/>
<gene>
    <name evidence="2" type="ORF">E2C01_014687</name>
</gene>
<feature type="compositionally biased region" description="Polar residues" evidence="1">
    <location>
        <begin position="60"/>
        <end position="69"/>
    </location>
</feature>
<dbReference type="Proteomes" id="UP000324222">
    <property type="component" value="Unassembled WGS sequence"/>
</dbReference>
<protein>
    <submittedName>
        <fullName evidence="2">Uncharacterized protein</fullName>
    </submittedName>
</protein>
<proteinExistence type="predicted"/>
<feature type="region of interest" description="Disordered" evidence="1">
    <location>
        <begin position="1"/>
        <end position="23"/>
    </location>
</feature>
<feature type="region of interest" description="Disordered" evidence="1">
    <location>
        <begin position="44"/>
        <end position="69"/>
    </location>
</feature>